<feature type="compositionally biased region" description="Polar residues" evidence="1">
    <location>
        <begin position="108"/>
        <end position="135"/>
    </location>
</feature>
<dbReference type="VEuPathDB" id="FungiDB:ASPCADRAFT_202163"/>
<protein>
    <submittedName>
        <fullName evidence="2">Uncharacterized protein</fullName>
    </submittedName>
</protein>
<dbReference type="OrthoDB" id="5422479at2759"/>
<dbReference type="AlphaFoldDB" id="A0A1R3S0Q2"/>
<reference evidence="3" key="1">
    <citation type="journal article" date="2017" name="Genome Biol.">
        <title>Comparative genomics reveals high biological diversity and specific adaptations in the industrially and medically important fungal genus Aspergillus.</title>
        <authorList>
            <person name="de Vries R.P."/>
            <person name="Riley R."/>
            <person name="Wiebenga A."/>
            <person name="Aguilar-Osorio G."/>
            <person name="Amillis S."/>
            <person name="Uchima C.A."/>
            <person name="Anderluh G."/>
            <person name="Asadollahi M."/>
            <person name="Askin M."/>
            <person name="Barry K."/>
            <person name="Battaglia E."/>
            <person name="Bayram O."/>
            <person name="Benocci T."/>
            <person name="Braus-Stromeyer S.A."/>
            <person name="Caldana C."/>
            <person name="Canovas D."/>
            <person name="Cerqueira G.C."/>
            <person name="Chen F."/>
            <person name="Chen W."/>
            <person name="Choi C."/>
            <person name="Clum A."/>
            <person name="Dos Santos R.A."/>
            <person name="Damasio A.R."/>
            <person name="Diallinas G."/>
            <person name="Emri T."/>
            <person name="Fekete E."/>
            <person name="Flipphi M."/>
            <person name="Freyberg S."/>
            <person name="Gallo A."/>
            <person name="Gournas C."/>
            <person name="Habgood R."/>
            <person name="Hainaut M."/>
            <person name="Harispe M.L."/>
            <person name="Henrissat B."/>
            <person name="Hilden K.S."/>
            <person name="Hope R."/>
            <person name="Hossain A."/>
            <person name="Karabika E."/>
            <person name="Karaffa L."/>
            <person name="Karanyi Z."/>
            <person name="Krasevec N."/>
            <person name="Kuo A."/>
            <person name="Kusch H."/>
            <person name="LaButti K."/>
            <person name="Lagendijk E.L."/>
            <person name="Lapidus A."/>
            <person name="Levasseur A."/>
            <person name="Lindquist E."/>
            <person name="Lipzen A."/>
            <person name="Logrieco A.F."/>
            <person name="MacCabe A."/>
            <person name="Maekelae M.R."/>
            <person name="Malavazi I."/>
            <person name="Melin P."/>
            <person name="Meyer V."/>
            <person name="Mielnichuk N."/>
            <person name="Miskei M."/>
            <person name="Molnar A.P."/>
            <person name="Mule G."/>
            <person name="Ngan C.Y."/>
            <person name="Orejas M."/>
            <person name="Orosz E."/>
            <person name="Ouedraogo J.P."/>
            <person name="Overkamp K.M."/>
            <person name="Park H.-S."/>
            <person name="Perrone G."/>
            <person name="Piumi F."/>
            <person name="Punt P.J."/>
            <person name="Ram A.F."/>
            <person name="Ramon A."/>
            <person name="Rauscher S."/>
            <person name="Record E."/>
            <person name="Riano-Pachon D.M."/>
            <person name="Robert V."/>
            <person name="Roehrig J."/>
            <person name="Ruller R."/>
            <person name="Salamov A."/>
            <person name="Salih N.S."/>
            <person name="Samson R.A."/>
            <person name="Sandor E."/>
            <person name="Sanguinetti M."/>
            <person name="Schuetze T."/>
            <person name="Sepcic K."/>
            <person name="Shelest E."/>
            <person name="Sherlock G."/>
            <person name="Sophianopoulou V."/>
            <person name="Squina F.M."/>
            <person name="Sun H."/>
            <person name="Susca A."/>
            <person name="Todd R.B."/>
            <person name="Tsang A."/>
            <person name="Unkles S.E."/>
            <person name="van de Wiele N."/>
            <person name="van Rossen-Uffink D."/>
            <person name="Oliveira J.V."/>
            <person name="Vesth T.C."/>
            <person name="Visser J."/>
            <person name="Yu J.-H."/>
            <person name="Zhou M."/>
            <person name="Andersen M.R."/>
            <person name="Archer D.B."/>
            <person name="Baker S.E."/>
            <person name="Benoit I."/>
            <person name="Brakhage A.A."/>
            <person name="Braus G.H."/>
            <person name="Fischer R."/>
            <person name="Frisvad J.C."/>
            <person name="Goldman G.H."/>
            <person name="Houbraken J."/>
            <person name="Oakley B."/>
            <person name="Pocsi I."/>
            <person name="Scazzocchio C."/>
            <person name="Seiboth B."/>
            <person name="vanKuyk P.A."/>
            <person name="Wortman J."/>
            <person name="Dyer P.S."/>
            <person name="Grigoriev I.V."/>
        </authorList>
    </citation>
    <scope>NUCLEOTIDE SEQUENCE [LARGE SCALE GENOMIC DNA]</scope>
    <source>
        <strain evidence="3">ITEM 5010</strain>
    </source>
</reference>
<dbReference type="OMA" id="DSIQHAR"/>
<organism evidence="2 3">
    <name type="scientific">Aspergillus carbonarius (strain ITEM 5010)</name>
    <dbReference type="NCBI Taxonomy" id="602072"/>
    <lineage>
        <taxon>Eukaryota</taxon>
        <taxon>Fungi</taxon>
        <taxon>Dikarya</taxon>
        <taxon>Ascomycota</taxon>
        <taxon>Pezizomycotina</taxon>
        <taxon>Eurotiomycetes</taxon>
        <taxon>Eurotiomycetidae</taxon>
        <taxon>Eurotiales</taxon>
        <taxon>Aspergillaceae</taxon>
        <taxon>Aspergillus</taxon>
        <taxon>Aspergillus subgen. Circumdati</taxon>
    </lineage>
</organism>
<accession>A0A1R3S0Q2</accession>
<keyword evidence="3" id="KW-1185">Reference proteome</keyword>
<name>A0A1R3S0Q2_ASPC5</name>
<evidence type="ECO:0000313" key="2">
    <source>
        <dbReference type="EMBL" id="OOG00281.1"/>
    </source>
</evidence>
<evidence type="ECO:0000256" key="1">
    <source>
        <dbReference type="SAM" id="MobiDB-lite"/>
    </source>
</evidence>
<gene>
    <name evidence="2" type="ORF">ASPCADRAFT_202163</name>
</gene>
<dbReference type="STRING" id="602072.A0A1R3S0Q2"/>
<proteinExistence type="predicted"/>
<sequence length="185" mass="19903">MTYLRDSSSGLVIGFATPDDADTWCRNSILGHLYATAPSTEVRIRRAWTDEELDEMLHAHHHTNGIRNSVPLPLRAAMAPNTPPSHTGSKSRPTSGQFAPPPWAQVSMPGSASPPATSHQTYSPESTQPPKNTHTAYRPSHAPSDSIQHARPSHPPVEVEHLDVPPLRVGHATGGAPAMHSAPVH</sequence>
<dbReference type="EMBL" id="KV907493">
    <property type="protein sequence ID" value="OOG00281.1"/>
    <property type="molecule type" value="Genomic_DNA"/>
</dbReference>
<dbReference type="Proteomes" id="UP000188318">
    <property type="component" value="Unassembled WGS sequence"/>
</dbReference>
<feature type="region of interest" description="Disordered" evidence="1">
    <location>
        <begin position="75"/>
        <end position="185"/>
    </location>
</feature>
<evidence type="ECO:0000313" key="3">
    <source>
        <dbReference type="Proteomes" id="UP000188318"/>
    </source>
</evidence>
<feature type="compositionally biased region" description="Polar residues" evidence="1">
    <location>
        <begin position="84"/>
        <end position="97"/>
    </location>
</feature>